<evidence type="ECO:0000256" key="2">
    <source>
        <dbReference type="SAM" id="Phobius"/>
    </source>
</evidence>
<protein>
    <submittedName>
        <fullName evidence="3">Uncharacterized protein</fullName>
    </submittedName>
</protein>
<dbReference type="AlphaFoldDB" id="A0ABD5VZU8"/>
<evidence type="ECO:0000313" key="3">
    <source>
        <dbReference type="EMBL" id="MFC7058701.1"/>
    </source>
</evidence>
<feature type="region of interest" description="Disordered" evidence="1">
    <location>
        <begin position="190"/>
        <end position="242"/>
    </location>
</feature>
<keyword evidence="4" id="KW-1185">Reference proteome</keyword>
<comment type="caution">
    <text evidence="3">The sequence shown here is derived from an EMBL/GenBank/DDBJ whole genome shotgun (WGS) entry which is preliminary data.</text>
</comment>
<feature type="compositionally biased region" description="Acidic residues" evidence="1">
    <location>
        <begin position="200"/>
        <end position="210"/>
    </location>
</feature>
<evidence type="ECO:0000313" key="4">
    <source>
        <dbReference type="Proteomes" id="UP001596445"/>
    </source>
</evidence>
<proteinExistence type="predicted"/>
<sequence>MSRWQRRVDDLLYDGETVRERLDVDTARVVVTSHRVLVFTPEMDGENFRQADRPNVTGVEISALAWAGLRRRGLVAGLAGVTLLVAGLAFDPESIFGDSLGFDTGAGERVGLGGIMDATRSMFALLRNFDTLLVNIGLLALVLSSVLLGVYWYLRTPTLVIRLAGETGDVHIPRPETVSDTSARLEAAIFPDPAEQTPGQDEDDSDDGGFIDDHSESTAPDRTQRYRRKRRPTPSYLSSRTP</sequence>
<dbReference type="RefSeq" id="WP_382185624.1">
    <property type="nucleotide sequence ID" value="NZ_JBHSZI010000001.1"/>
</dbReference>
<dbReference type="EMBL" id="JBHSZI010000001">
    <property type="protein sequence ID" value="MFC7058701.1"/>
    <property type="molecule type" value="Genomic_DNA"/>
</dbReference>
<keyword evidence="2" id="KW-0812">Transmembrane</keyword>
<keyword evidence="2" id="KW-1133">Transmembrane helix</keyword>
<feature type="transmembrane region" description="Helical" evidence="2">
    <location>
        <begin position="132"/>
        <end position="154"/>
    </location>
</feature>
<feature type="transmembrane region" description="Helical" evidence="2">
    <location>
        <begin position="73"/>
        <end position="90"/>
    </location>
</feature>
<evidence type="ECO:0000256" key="1">
    <source>
        <dbReference type="SAM" id="MobiDB-lite"/>
    </source>
</evidence>
<gene>
    <name evidence="3" type="ORF">ACFQQG_11595</name>
</gene>
<keyword evidence="2" id="KW-0472">Membrane</keyword>
<accession>A0ABD5VZU8</accession>
<organism evidence="3 4">
    <name type="scientific">Halovenus salina</name>
    <dbReference type="NCBI Taxonomy" id="1510225"/>
    <lineage>
        <taxon>Archaea</taxon>
        <taxon>Methanobacteriati</taxon>
        <taxon>Methanobacteriota</taxon>
        <taxon>Stenosarchaea group</taxon>
        <taxon>Halobacteria</taxon>
        <taxon>Halobacteriales</taxon>
        <taxon>Haloarculaceae</taxon>
        <taxon>Halovenus</taxon>
    </lineage>
</organism>
<reference evidence="3 4" key="1">
    <citation type="journal article" date="2019" name="Int. J. Syst. Evol. Microbiol.">
        <title>The Global Catalogue of Microorganisms (GCM) 10K type strain sequencing project: providing services to taxonomists for standard genome sequencing and annotation.</title>
        <authorList>
            <consortium name="The Broad Institute Genomics Platform"/>
            <consortium name="The Broad Institute Genome Sequencing Center for Infectious Disease"/>
            <person name="Wu L."/>
            <person name="Ma J."/>
        </authorList>
    </citation>
    <scope>NUCLEOTIDE SEQUENCE [LARGE SCALE GENOMIC DNA]</scope>
    <source>
        <strain evidence="3 4">JCM 30072</strain>
    </source>
</reference>
<dbReference type="Proteomes" id="UP001596445">
    <property type="component" value="Unassembled WGS sequence"/>
</dbReference>
<name>A0ABD5VZU8_9EURY</name>